<dbReference type="EMBL" id="JWIO01000039">
    <property type="protein sequence ID" value="KLL10230.1"/>
    <property type="molecule type" value="Genomic_DNA"/>
</dbReference>
<accession>A0ABR5F0J8</accession>
<sequence length="153" mass="16391">MRMAVEISRRCPPSPSAFSVGAVVVDRSAGPAADASARVLTAGYSRELDPRDHAEEVALRRLAQRAQDGPPVPAGSLTLYSSLEPCSARASRPRTCTELIIEAGIRRVVFAWREPEVFVDCEGAEIMRRAGLDVVEVPSLAAAVRAVNAHLLT</sequence>
<dbReference type="Proteomes" id="UP000035425">
    <property type="component" value="Unassembled WGS sequence"/>
</dbReference>
<evidence type="ECO:0000259" key="1">
    <source>
        <dbReference type="PROSITE" id="PS51747"/>
    </source>
</evidence>
<protein>
    <submittedName>
        <fullName evidence="2">dCMP deaminase</fullName>
    </submittedName>
</protein>
<comment type="caution">
    <text evidence="2">The sequence shown here is derived from an EMBL/GenBank/DDBJ whole genome shotgun (WGS) entry which is preliminary data.</text>
</comment>
<evidence type="ECO:0000313" key="2">
    <source>
        <dbReference type="EMBL" id="KLL10230.1"/>
    </source>
</evidence>
<dbReference type="Pfam" id="PF18785">
    <property type="entry name" value="Inv-AAD"/>
    <property type="match status" value="1"/>
</dbReference>
<gene>
    <name evidence="2" type="ORF">FrCorBMG51_19400</name>
</gene>
<dbReference type="RefSeq" id="WP_076843817.1">
    <property type="nucleotide sequence ID" value="NZ_JWIO01000039.1"/>
</dbReference>
<name>A0ABR5F0J8_9ACTN</name>
<feature type="domain" description="CMP/dCMP-type deaminase" evidence="1">
    <location>
        <begin position="1"/>
        <end position="134"/>
    </location>
</feature>
<organism evidence="2 3">
    <name type="scientific">Protofrankia coriariae</name>
    <dbReference type="NCBI Taxonomy" id="1562887"/>
    <lineage>
        <taxon>Bacteria</taxon>
        <taxon>Bacillati</taxon>
        <taxon>Actinomycetota</taxon>
        <taxon>Actinomycetes</taxon>
        <taxon>Frankiales</taxon>
        <taxon>Frankiaceae</taxon>
        <taxon>Protofrankia</taxon>
    </lineage>
</organism>
<proteinExistence type="predicted"/>
<reference evidence="2 3" key="1">
    <citation type="submission" date="2014-12" db="EMBL/GenBank/DDBJ databases">
        <title>Frankia sp. BMG5.1 draft genome.</title>
        <authorList>
            <person name="Gtari M."/>
            <person name="Ghodhbane-Gtari F."/>
            <person name="Nouioui I."/>
            <person name="Ktari A."/>
            <person name="Hezbri K."/>
            <person name="Mimouni W."/>
            <person name="Sbissi I."/>
            <person name="Ayari A."/>
            <person name="Yamanaka T."/>
            <person name="Normand P."/>
            <person name="Tisa L.S."/>
            <person name="Boudabous A."/>
        </authorList>
    </citation>
    <scope>NUCLEOTIDE SEQUENCE [LARGE SCALE GENOMIC DNA]</scope>
    <source>
        <strain evidence="2 3">BMG5.1</strain>
    </source>
</reference>
<evidence type="ECO:0000313" key="3">
    <source>
        <dbReference type="Proteomes" id="UP000035425"/>
    </source>
</evidence>
<dbReference type="SUPFAM" id="SSF53927">
    <property type="entry name" value="Cytidine deaminase-like"/>
    <property type="match status" value="1"/>
</dbReference>
<dbReference type="InterPro" id="IPR016193">
    <property type="entry name" value="Cytidine_deaminase-like"/>
</dbReference>
<dbReference type="InterPro" id="IPR002125">
    <property type="entry name" value="CMP_dCMP_dom"/>
</dbReference>
<dbReference type="Gene3D" id="3.40.140.10">
    <property type="entry name" value="Cytidine Deaminase, domain 2"/>
    <property type="match status" value="1"/>
</dbReference>
<keyword evidence="3" id="KW-1185">Reference proteome</keyword>
<dbReference type="PROSITE" id="PS51747">
    <property type="entry name" value="CYT_DCMP_DEAMINASES_2"/>
    <property type="match status" value="1"/>
</dbReference>